<feature type="domain" description="Mur ligase central" evidence="12">
    <location>
        <begin position="97"/>
        <end position="270"/>
    </location>
</feature>
<dbReference type="GO" id="GO:0051301">
    <property type="term" value="P:cell division"/>
    <property type="evidence" value="ECO:0007669"/>
    <property type="project" value="UniProtKB-KW"/>
</dbReference>
<organism evidence="13 14">
    <name type="scientific">Candidatus Doudnabacteria bacterium RIFCSPHIGHO2_01_FULL_46_14</name>
    <dbReference type="NCBI Taxonomy" id="1817824"/>
    <lineage>
        <taxon>Bacteria</taxon>
        <taxon>Candidatus Doudnaibacteriota</taxon>
    </lineage>
</organism>
<dbReference type="PANTHER" id="PTHR43692">
    <property type="entry name" value="UDP-N-ACETYLMURAMOYLALANINE--D-GLUTAMATE LIGASE"/>
    <property type="match status" value="1"/>
</dbReference>
<dbReference type="Gene3D" id="3.40.1190.10">
    <property type="entry name" value="Mur-like, catalytic domain"/>
    <property type="match status" value="1"/>
</dbReference>
<comment type="subcellular location">
    <subcellularLocation>
        <location evidence="1 9 10">Cytoplasm</location>
    </subcellularLocation>
</comment>
<keyword evidence="9 10" id="KW-0133">Cell shape</keyword>
<comment type="caution">
    <text evidence="13">The sequence shown here is derived from an EMBL/GenBank/DDBJ whole genome shotgun (WGS) entry which is preliminary data.</text>
</comment>
<keyword evidence="3 9" id="KW-0963">Cytoplasm</keyword>
<dbReference type="GO" id="GO:0004326">
    <property type="term" value="F:tetrahydrofolylpolyglutamate synthase activity"/>
    <property type="evidence" value="ECO:0007669"/>
    <property type="project" value="InterPro"/>
</dbReference>
<evidence type="ECO:0000313" key="14">
    <source>
        <dbReference type="Proteomes" id="UP000176864"/>
    </source>
</evidence>
<dbReference type="SUPFAM" id="SSF53244">
    <property type="entry name" value="MurD-like peptide ligases, peptide-binding domain"/>
    <property type="match status" value="1"/>
</dbReference>
<name>A0A1F5NPG5_9BACT</name>
<evidence type="ECO:0000256" key="4">
    <source>
        <dbReference type="ARBA" id="ARBA00022598"/>
    </source>
</evidence>
<dbReference type="InterPro" id="IPR036615">
    <property type="entry name" value="Mur_ligase_C_dom_sf"/>
</dbReference>
<evidence type="ECO:0000256" key="9">
    <source>
        <dbReference type="HAMAP-Rule" id="MF_00639"/>
    </source>
</evidence>
<keyword evidence="8 9" id="KW-0131">Cell cycle</keyword>
<dbReference type="EC" id="6.3.2.9" evidence="9 10"/>
<dbReference type="InterPro" id="IPR036565">
    <property type="entry name" value="Mur-like_cat_sf"/>
</dbReference>
<evidence type="ECO:0000256" key="2">
    <source>
        <dbReference type="ARBA" id="ARBA00004752"/>
    </source>
</evidence>
<comment type="catalytic activity">
    <reaction evidence="9 10">
        <text>UDP-N-acetyl-alpha-D-muramoyl-L-alanine + D-glutamate + ATP = UDP-N-acetyl-alpha-D-muramoyl-L-alanyl-D-glutamate + ADP + phosphate + H(+)</text>
        <dbReference type="Rhea" id="RHEA:16429"/>
        <dbReference type="ChEBI" id="CHEBI:15378"/>
        <dbReference type="ChEBI" id="CHEBI:29986"/>
        <dbReference type="ChEBI" id="CHEBI:30616"/>
        <dbReference type="ChEBI" id="CHEBI:43474"/>
        <dbReference type="ChEBI" id="CHEBI:83898"/>
        <dbReference type="ChEBI" id="CHEBI:83900"/>
        <dbReference type="ChEBI" id="CHEBI:456216"/>
        <dbReference type="EC" id="6.3.2.9"/>
    </reaction>
</comment>
<evidence type="ECO:0000256" key="6">
    <source>
        <dbReference type="ARBA" id="ARBA00022741"/>
    </source>
</evidence>
<sequence length="436" mass="48258">MTLSELAQKKIVIAGLGENNRHLAEYFRKLRIPFTVISDWEEAGTLKGRLAEYEVIFRTPGLPLRSQAIEEAQKAGRIIYSQTKLFFDLCPAKIIAVTGTKGKGTTSTLIAKILEAAGRKVYLAGNIGRDPFEFLEQVKPEDWVVLELSSFQLQDVSKSPHIAVVLKITPEHLDYHESFEEYIGAKMPIVKFQSAKDITVLNYDSEITRNFAEETEAQIYWNSTERLVHPGCFVKDEKIFFNENEIIKTTVVKLLGRFNLENVTAAIAAVTAAGVTDSEVIKKVISEFKGLEHRLELVAEIKGVRFYNDSFATTPETTMAALTAFDSPIILIAGGSEKNSNYHGLARKIAEHKVKDLIAVGITGPKIAALARDAGFGGKIYDTDLTDMEKIVAKANSVADPGDVVLLSPASASFDMFANYKQRGELFKKFVSKLVI</sequence>
<keyword evidence="9 10" id="KW-0573">Peptidoglycan synthesis</keyword>
<dbReference type="Proteomes" id="UP000176864">
    <property type="component" value="Unassembled WGS sequence"/>
</dbReference>
<dbReference type="CDD" id="cd01983">
    <property type="entry name" value="SIMIBI"/>
    <property type="match status" value="1"/>
</dbReference>
<evidence type="ECO:0000256" key="8">
    <source>
        <dbReference type="ARBA" id="ARBA00023306"/>
    </source>
</evidence>
<dbReference type="HAMAP" id="MF_00639">
    <property type="entry name" value="MurD"/>
    <property type="match status" value="1"/>
</dbReference>
<keyword evidence="7 9" id="KW-0067">ATP-binding</keyword>
<dbReference type="GO" id="GO:0008360">
    <property type="term" value="P:regulation of cell shape"/>
    <property type="evidence" value="ECO:0007669"/>
    <property type="project" value="UniProtKB-KW"/>
</dbReference>
<dbReference type="Pfam" id="PF08245">
    <property type="entry name" value="Mur_ligase_M"/>
    <property type="match status" value="1"/>
</dbReference>
<comment type="pathway">
    <text evidence="2 9 10">Cell wall biogenesis; peptidoglycan biosynthesis.</text>
</comment>
<dbReference type="InterPro" id="IPR004101">
    <property type="entry name" value="Mur_ligase_C"/>
</dbReference>
<reference evidence="13 14" key="1">
    <citation type="journal article" date="2016" name="Nat. Commun.">
        <title>Thousands of microbial genomes shed light on interconnected biogeochemical processes in an aquifer system.</title>
        <authorList>
            <person name="Anantharaman K."/>
            <person name="Brown C.T."/>
            <person name="Hug L.A."/>
            <person name="Sharon I."/>
            <person name="Castelle C.J."/>
            <person name="Probst A.J."/>
            <person name="Thomas B.C."/>
            <person name="Singh A."/>
            <person name="Wilkins M.J."/>
            <person name="Karaoz U."/>
            <person name="Brodie E.L."/>
            <person name="Williams K.H."/>
            <person name="Hubbard S.S."/>
            <person name="Banfield J.F."/>
        </authorList>
    </citation>
    <scope>NUCLEOTIDE SEQUENCE [LARGE SCALE GENOMIC DNA]</scope>
</reference>
<evidence type="ECO:0000256" key="5">
    <source>
        <dbReference type="ARBA" id="ARBA00022618"/>
    </source>
</evidence>
<dbReference type="PANTHER" id="PTHR43692:SF1">
    <property type="entry name" value="UDP-N-ACETYLMURAMOYLALANINE--D-GLUTAMATE LIGASE"/>
    <property type="match status" value="1"/>
</dbReference>
<keyword evidence="4 9" id="KW-0436">Ligase</keyword>
<dbReference type="GO" id="GO:0009252">
    <property type="term" value="P:peptidoglycan biosynthetic process"/>
    <property type="evidence" value="ECO:0007669"/>
    <property type="project" value="UniProtKB-UniRule"/>
</dbReference>
<dbReference type="GO" id="GO:0005524">
    <property type="term" value="F:ATP binding"/>
    <property type="evidence" value="ECO:0007669"/>
    <property type="project" value="UniProtKB-UniRule"/>
</dbReference>
<comment type="similarity">
    <text evidence="9">Belongs to the MurCDEF family.</text>
</comment>
<keyword evidence="9 10" id="KW-0961">Cell wall biogenesis/degradation</keyword>
<accession>A0A1F5NPG5</accession>
<dbReference type="SUPFAM" id="SSF53623">
    <property type="entry name" value="MurD-like peptide ligases, catalytic domain"/>
    <property type="match status" value="1"/>
</dbReference>
<dbReference type="GO" id="GO:0005737">
    <property type="term" value="C:cytoplasm"/>
    <property type="evidence" value="ECO:0007669"/>
    <property type="project" value="UniProtKB-SubCell"/>
</dbReference>
<dbReference type="NCBIfam" id="TIGR01087">
    <property type="entry name" value="murD"/>
    <property type="match status" value="1"/>
</dbReference>
<dbReference type="AlphaFoldDB" id="A0A1F5NPG5"/>
<dbReference type="PROSITE" id="PS01011">
    <property type="entry name" value="FOLYLPOLYGLU_SYNT_1"/>
    <property type="match status" value="1"/>
</dbReference>
<protein>
    <recommendedName>
        <fullName evidence="9 10">UDP-N-acetylmuramoylalanine--D-glutamate ligase</fullName>
        <ecNumber evidence="9 10">6.3.2.9</ecNumber>
    </recommendedName>
    <alternativeName>
        <fullName evidence="9">D-glutamic acid-adding enzyme</fullName>
    </alternativeName>
    <alternativeName>
        <fullName evidence="9">UDP-N-acetylmuramoyl-L-alanyl-D-glutamate synthetase</fullName>
    </alternativeName>
</protein>
<evidence type="ECO:0000256" key="1">
    <source>
        <dbReference type="ARBA" id="ARBA00004496"/>
    </source>
</evidence>
<dbReference type="Gene3D" id="3.90.190.20">
    <property type="entry name" value="Mur ligase, C-terminal domain"/>
    <property type="match status" value="1"/>
</dbReference>
<evidence type="ECO:0000256" key="10">
    <source>
        <dbReference type="RuleBase" id="RU003664"/>
    </source>
</evidence>
<evidence type="ECO:0000256" key="3">
    <source>
        <dbReference type="ARBA" id="ARBA00022490"/>
    </source>
</evidence>
<feature type="domain" description="Mur ligase C-terminal" evidence="11">
    <location>
        <begin position="293"/>
        <end position="410"/>
    </location>
</feature>
<evidence type="ECO:0000313" key="13">
    <source>
        <dbReference type="EMBL" id="OGE79432.1"/>
    </source>
</evidence>
<evidence type="ECO:0000259" key="12">
    <source>
        <dbReference type="Pfam" id="PF08245"/>
    </source>
</evidence>
<evidence type="ECO:0000256" key="7">
    <source>
        <dbReference type="ARBA" id="ARBA00022840"/>
    </source>
</evidence>
<evidence type="ECO:0000259" key="11">
    <source>
        <dbReference type="Pfam" id="PF02875"/>
    </source>
</evidence>
<gene>
    <name evidence="9" type="primary">murD</name>
    <name evidence="13" type="ORF">A2751_05370</name>
</gene>
<dbReference type="STRING" id="1817824.A2751_05370"/>
<keyword evidence="6 9" id="KW-0547">Nucleotide-binding</keyword>
<dbReference type="InterPro" id="IPR013221">
    <property type="entry name" value="Mur_ligase_cen"/>
</dbReference>
<dbReference type="InterPro" id="IPR018109">
    <property type="entry name" value="Folylpolyglutamate_synth_CS"/>
</dbReference>
<keyword evidence="5 9" id="KW-0132">Cell division</keyword>
<comment type="function">
    <text evidence="9 10">Cell wall formation. Catalyzes the addition of glutamate to the nucleotide precursor UDP-N-acetylmuramoyl-L-alanine (UMA).</text>
</comment>
<dbReference type="InterPro" id="IPR005762">
    <property type="entry name" value="MurD"/>
</dbReference>
<dbReference type="GO" id="GO:0071555">
    <property type="term" value="P:cell wall organization"/>
    <property type="evidence" value="ECO:0007669"/>
    <property type="project" value="UniProtKB-KW"/>
</dbReference>
<proteinExistence type="inferred from homology"/>
<feature type="binding site" evidence="9">
    <location>
        <begin position="99"/>
        <end position="105"/>
    </location>
    <ligand>
        <name>ATP</name>
        <dbReference type="ChEBI" id="CHEBI:30616"/>
    </ligand>
</feature>
<dbReference type="UniPathway" id="UPA00219"/>
<dbReference type="EMBL" id="MFEK01000003">
    <property type="protein sequence ID" value="OGE79432.1"/>
    <property type="molecule type" value="Genomic_DNA"/>
</dbReference>
<dbReference type="GO" id="GO:0008764">
    <property type="term" value="F:UDP-N-acetylmuramoylalanine-D-glutamate ligase activity"/>
    <property type="evidence" value="ECO:0007669"/>
    <property type="project" value="UniProtKB-UniRule"/>
</dbReference>
<dbReference type="Pfam" id="PF02875">
    <property type="entry name" value="Mur_ligase_C"/>
    <property type="match status" value="1"/>
</dbReference>